<dbReference type="NCBIfam" id="TIGR00214">
    <property type="entry name" value="lipB"/>
    <property type="match status" value="1"/>
</dbReference>
<dbReference type="PROSITE" id="PS51733">
    <property type="entry name" value="BPL_LPL_CATALYTIC"/>
    <property type="match status" value="1"/>
</dbReference>
<dbReference type="InterPro" id="IPR004143">
    <property type="entry name" value="BPL_LPL_catalytic"/>
</dbReference>
<keyword evidence="5" id="KW-0012">Acyltransferase</keyword>
<dbReference type="Gene3D" id="3.30.930.10">
    <property type="entry name" value="Bira Bifunctional Protein, Domain 2"/>
    <property type="match status" value="1"/>
</dbReference>
<keyword evidence="4" id="KW-0808">Transferase</keyword>
<dbReference type="GO" id="GO:0009249">
    <property type="term" value="P:protein lipoylation"/>
    <property type="evidence" value="ECO:0007669"/>
    <property type="project" value="InterPro"/>
</dbReference>
<dbReference type="KEGG" id="mgl:MGL_2800"/>
<dbReference type="Proteomes" id="UP000008837">
    <property type="component" value="Unassembled WGS sequence"/>
</dbReference>
<feature type="domain" description="BPL/LPL catalytic" evidence="6">
    <location>
        <begin position="73"/>
        <end position="266"/>
    </location>
</feature>
<name>A8Q5P1_MALGO</name>
<evidence type="ECO:0000313" key="8">
    <source>
        <dbReference type="Proteomes" id="UP000008837"/>
    </source>
</evidence>
<dbReference type="EMBL" id="AAYY01000010">
    <property type="protein sequence ID" value="EDP42600.1"/>
    <property type="molecule type" value="Genomic_DNA"/>
</dbReference>
<dbReference type="PROSITE" id="PS01313">
    <property type="entry name" value="LIPB"/>
    <property type="match status" value="1"/>
</dbReference>
<organism evidence="7 8">
    <name type="scientific">Malassezia globosa (strain ATCC MYA-4612 / CBS 7966)</name>
    <name type="common">Dandruff-associated fungus</name>
    <dbReference type="NCBI Taxonomy" id="425265"/>
    <lineage>
        <taxon>Eukaryota</taxon>
        <taxon>Fungi</taxon>
        <taxon>Dikarya</taxon>
        <taxon>Basidiomycota</taxon>
        <taxon>Ustilaginomycotina</taxon>
        <taxon>Malasseziomycetes</taxon>
        <taxon>Malasseziales</taxon>
        <taxon>Malasseziaceae</taxon>
        <taxon>Malassezia</taxon>
    </lineage>
</organism>
<dbReference type="STRING" id="425265.A8Q5P1"/>
<dbReference type="PANTHER" id="PTHR10993:SF7">
    <property type="entry name" value="LIPOYLTRANSFERASE 2, MITOCHONDRIAL-RELATED"/>
    <property type="match status" value="1"/>
</dbReference>
<evidence type="ECO:0000256" key="1">
    <source>
        <dbReference type="ARBA" id="ARBA00004821"/>
    </source>
</evidence>
<dbReference type="OrthoDB" id="19908at2759"/>
<evidence type="ECO:0000256" key="5">
    <source>
        <dbReference type="ARBA" id="ARBA00023315"/>
    </source>
</evidence>
<dbReference type="SUPFAM" id="SSF55681">
    <property type="entry name" value="Class II aaRS and biotin synthetases"/>
    <property type="match status" value="1"/>
</dbReference>
<dbReference type="PANTHER" id="PTHR10993">
    <property type="entry name" value="OCTANOYLTRANSFERASE"/>
    <property type="match status" value="1"/>
</dbReference>
<dbReference type="OMA" id="HERATFH"/>
<dbReference type="GO" id="GO:0033819">
    <property type="term" value="F:lipoyl(octanoyl) transferase activity"/>
    <property type="evidence" value="ECO:0007669"/>
    <property type="project" value="UniProtKB-EC"/>
</dbReference>
<dbReference type="InParanoid" id="A8Q5P1"/>
<evidence type="ECO:0000256" key="3">
    <source>
        <dbReference type="ARBA" id="ARBA00012334"/>
    </source>
</evidence>
<comment type="pathway">
    <text evidence="1">Protein modification; protein lipoylation via endogenous pathway; protein N(6)-(lipoyl)lysine from octanoyl-[acyl-carrier-protein]: step 1/2.</text>
</comment>
<dbReference type="UniPathway" id="UPA00538">
    <property type="reaction ID" value="UER00592"/>
</dbReference>
<dbReference type="Pfam" id="PF21948">
    <property type="entry name" value="LplA-B_cat"/>
    <property type="match status" value="1"/>
</dbReference>
<accession>A8Q5P1</accession>
<dbReference type="VEuPathDB" id="FungiDB:MGL_2800"/>
<sequence length="300" mass="33149">MASCSSLLQATRSRLLRVCYIPYRVPYDFGLRIQESLVQRRAESRSVLRKAGVQHATASLADLPMDLHGHVRTARTDYLLLLEHTPVYTLGRRDDSAAIGAAMSAPNVDIFQTKRGGLLTYHGPGQLVGYPILDLGLLKLSTRCYVATLQDILRRSLANEAIQLATINSPSEDSKYTGVWTQPNRKIASIGVQVQHRVTSHGFSLNVHEEALEGFRKVVACGLPDVQLTCIDEQLSWLGRPNMHLSVMDVAKIVSDEFVKSLGYHIDTTNFADYESIEKSDGSHVLSKVLLEHVPIASTA</sequence>
<dbReference type="InterPro" id="IPR000544">
    <property type="entry name" value="Octanoyltransferase"/>
</dbReference>
<keyword evidence="8" id="KW-1185">Reference proteome</keyword>
<protein>
    <recommendedName>
        <fullName evidence="3">lipoyl(octanoyl) transferase</fullName>
        <ecNumber evidence="3">2.3.1.181</ecNumber>
    </recommendedName>
</protein>
<evidence type="ECO:0000256" key="4">
    <source>
        <dbReference type="ARBA" id="ARBA00022679"/>
    </source>
</evidence>
<comment type="similarity">
    <text evidence="2">Belongs to the LipB family.</text>
</comment>
<dbReference type="InterPro" id="IPR045864">
    <property type="entry name" value="aa-tRNA-synth_II/BPL/LPL"/>
</dbReference>
<dbReference type="GeneID" id="5854121"/>
<proteinExistence type="inferred from homology"/>
<evidence type="ECO:0000313" key="7">
    <source>
        <dbReference type="EMBL" id="EDP42600.1"/>
    </source>
</evidence>
<dbReference type="InterPro" id="IPR020605">
    <property type="entry name" value="Octanoyltransferase_CS"/>
</dbReference>
<dbReference type="RefSeq" id="XP_001729814.1">
    <property type="nucleotide sequence ID" value="XM_001729762.1"/>
</dbReference>
<comment type="caution">
    <text evidence="7">The sequence shown here is derived from an EMBL/GenBank/DDBJ whole genome shotgun (WGS) entry which is preliminary data.</text>
</comment>
<evidence type="ECO:0000259" key="6">
    <source>
        <dbReference type="PROSITE" id="PS51733"/>
    </source>
</evidence>
<evidence type="ECO:0000256" key="2">
    <source>
        <dbReference type="ARBA" id="ARBA00007907"/>
    </source>
</evidence>
<dbReference type="AlphaFoldDB" id="A8Q5P1"/>
<dbReference type="EC" id="2.3.1.181" evidence="3"/>
<reference evidence="7 8" key="1">
    <citation type="journal article" date="2007" name="Proc. Natl. Acad. Sci. U.S.A.">
        <title>Dandruff-associated Malassezia genomes reveal convergent and divergent virulence traits shared with plant and human fungal pathogens.</title>
        <authorList>
            <person name="Xu J."/>
            <person name="Saunders C.W."/>
            <person name="Hu P."/>
            <person name="Grant R.A."/>
            <person name="Boekhout T."/>
            <person name="Kuramae E.E."/>
            <person name="Kronstad J.W."/>
            <person name="Deangelis Y.M."/>
            <person name="Reeder N.L."/>
            <person name="Johnstone K.R."/>
            <person name="Leland M."/>
            <person name="Fieno A.M."/>
            <person name="Begley W.M."/>
            <person name="Sun Y."/>
            <person name="Lacey M.P."/>
            <person name="Chaudhary T."/>
            <person name="Keough T."/>
            <person name="Chu L."/>
            <person name="Sears R."/>
            <person name="Yuan B."/>
            <person name="Dawson T.L.Jr."/>
        </authorList>
    </citation>
    <scope>NUCLEOTIDE SEQUENCE [LARGE SCALE GENOMIC DNA]</scope>
    <source>
        <strain evidence="8">ATCC MYA-4612 / CBS 7966</strain>
    </source>
</reference>
<gene>
    <name evidence="7" type="ORF">MGL_2800</name>
</gene>